<feature type="region of interest" description="Disordered" evidence="3">
    <location>
        <begin position="238"/>
        <end position="261"/>
    </location>
</feature>
<sequence>MGMMRRRRFNINLCRAGSESEKWIVMVMVVLGIMMMITDQCWAQPQPQPQQQQQQHQQQGSSVTSCVNQLIPCFNHLNLRGSHDNPPDSCCNPLKSVIKSNPECLCSMISIKATNAAQQYGINLTDAQQLPADAASMLTPSPALLQEKIGDDGPAGSGRPIDLDIEGDNQNTEARDQGHREKDVIQEGDTSKMTDQGKYYNEDNLQPSKRIEDAKLARDFQTTLQEFQKIQQLASERESTYSPFAQPSTMSTTTSSVEYPAPTMDQENQPFLMEQKRQELLLLGNEIAFNEAIMEERDQGIIDIQDQIGQANEIFKDLAVLVHEQGVVIDDIHSNIEASSAASTQARVQLSKASKTVKSKLLVGAGNFRSGVGDRVHCLYHIACEYKSAAVVIINDDDVANLILLLHLHLHLLLNLELEPTPLPQHPSINLCLQELLLLGNEIAFNEAIMEERDQGIIDIQDQIGQANEIFKDLAVLVHEQGVVIDDIHSNIEASSAASTQARVQLSKASKTVKSKLLVGAGNFRSGVGDRVHCLYHIACEYKSAAVV</sequence>
<dbReference type="AlphaFoldDB" id="A0A4S4DJS5"/>
<dbReference type="InterPro" id="IPR010989">
    <property type="entry name" value="SNARE"/>
</dbReference>
<dbReference type="PROSITE" id="PS50192">
    <property type="entry name" value="T_SNARE"/>
    <property type="match status" value="2"/>
</dbReference>
<dbReference type="EMBL" id="SDRB02011233">
    <property type="protein sequence ID" value="THG02226.1"/>
    <property type="molecule type" value="Genomic_DNA"/>
</dbReference>
<dbReference type="GO" id="GO:0012505">
    <property type="term" value="C:endomembrane system"/>
    <property type="evidence" value="ECO:0007669"/>
    <property type="project" value="TreeGrafter"/>
</dbReference>
<dbReference type="GO" id="GO:0031201">
    <property type="term" value="C:SNARE complex"/>
    <property type="evidence" value="ECO:0007669"/>
    <property type="project" value="TreeGrafter"/>
</dbReference>
<dbReference type="SUPFAM" id="SSF47699">
    <property type="entry name" value="Bifunctional inhibitor/lipid-transfer protein/seed storage 2S albumin"/>
    <property type="match status" value="1"/>
</dbReference>
<dbReference type="InterPro" id="IPR016140">
    <property type="entry name" value="Bifunc_inhib/LTP/seed_store"/>
</dbReference>
<feature type="compositionally biased region" description="Polar residues" evidence="3">
    <location>
        <begin position="238"/>
        <end position="257"/>
    </location>
</feature>
<keyword evidence="2" id="KW-0813">Transport</keyword>
<comment type="caution">
    <text evidence="5">The sequence shown here is derived from an EMBL/GenBank/DDBJ whole genome shotgun (WGS) entry which is preliminary data.</text>
</comment>
<comment type="similarity">
    <text evidence="1">Belongs to the syntaxin family.</text>
</comment>
<evidence type="ECO:0000256" key="2">
    <source>
        <dbReference type="ARBA" id="ARBA00022927"/>
    </source>
</evidence>
<dbReference type="PANTHER" id="PTHR19957:SF267">
    <property type="entry name" value="SYNTAXIN-22-LIKE"/>
    <property type="match status" value="1"/>
</dbReference>
<dbReference type="GO" id="GO:0005484">
    <property type="term" value="F:SNAP receptor activity"/>
    <property type="evidence" value="ECO:0007669"/>
    <property type="project" value="TreeGrafter"/>
</dbReference>
<feature type="region of interest" description="Disordered" evidence="3">
    <location>
        <begin position="149"/>
        <end position="202"/>
    </location>
</feature>
<dbReference type="Pfam" id="PF14368">
    <property type="entry name" value="LTP_2"/>
    <property type="match status" value="1"/>
</dbReference>
<dbReference type="SMART" id="SM00397">
    <property type="entry name" value="t_SNARE"/>
    <property type="match status" value="2"/>
</dbReference>
<dbReference type="InterPro" id="IPR036312">
    <property type="entry name" value="Bifun_inhib/LTP/seed_sf"/>
</dbReference>
<dbReference type="InterPro" id="IPR000727">
    <property type="entry name" value="T_SNARE_dom"/>
</dbReference>
<dbReference type="InterPro" id="IPR006011">
    <property type="entry name" value="Syntaxin_N"/>
</dbReference>
<dbReference type="GO" id="GO:0048278">
    <property type="term" value="P:vesicle docking"/>
    <property type="evidence" value="ECO:0007669"/>
    <property type="project" value="TreeGrafter"/>
</dbReference>
<dbReference type="SUPFAM" id="SSF58038">
    <property type="entry name" value="SNARE fusion complex"/>
    <property type="match status" value="1"/>
</dbReference>
<dbReference type="GO" id="GO:0006886">
    <property type="term" value="P:intracellular protein transport"/>
    <property type="evidence" value="ECO:0007669"/>
    <property type="project" value="TreeGrafter"/>
</dbReference>
<reference evidence="5 6" key="1">
    <citation type="journal article" date="2018" name="Proc. Natl. Acad. Sci. U.S.A.">
        <title>Draft genome sequence of Camellia sinensis var. sinensis provides insights into the evolution of the tea genome and tea quality.</title>
        <authorList>
            <person name="Wei C."/>
            <person name="Yang H."/>
            <person name="Wang S."/>
            <person name="Zhao J."/>
            <person name="Liu C."/>
            <person name="Gao L."/>
            <person name="Xia E."/>
            <person name="Lu Y."/>
            <person name="Tai Y."/>
            <person name="She G."/>
            <person name="Sun J."/>
            <person name="Cao H."/>
            <person name="Tong W."/>
            <person name="Gao Q."/>
            <person name="Li Y."/>
            <person name="Deng W."/>
            <person name="Jiang X."/>
            <person name="Wang W."/>
            <person name="Chen Q."/>
            <person name="Zhang S."/>
            <person name="Li H."/>
            <person name="Wu J."/>
            <person name="Wang P."/>
            <person name="Li P."/>
            <person name="Shi C."/>
            <person name="Zheng F."/>
            <person name="Jian J."/>
            <person name="Huang B."/>
            <person name="Shan D."/>
            <person name="Shi M."/>
            <person name="Fang C."/>
            <person name="Yue Y."/>
            <person name="Li F."/>
            <person name="Li D."/>
            <person name="Wei S."/>
            <person name="Han B."/>
            <person name="Jiang C."/>
            <person name="Yin Y."/>
            <person name="Xia T."/>
            <person name="Zhang Z."/>
            <person name="Bennetzen J.L."/>
            <person name="Zhao S."/>
            <person name="Wan X."/>
        </authorList>
    </citation>
    <scope>NUCLEOTIDE SEQUENCE [LARGE SCALE GENOMIC DNA]</scope>
    <source>
        <strain evidence="6">cv. Shuchazao</strain>
        <tissue evidence="5">Leaf</tissue>
    </source>
</reference>
<dbReference type="GO" id="GO:0006906">
    <property type="term" value="P:vesicle fusion"/>
    <property type="evidence" value="ECO:0007669"/>
    <property type="project" value="TreeGrafter"/>
</dbReference>
<gene>
    <name evidence="5" type="ORF">TEA_004571</name>
</gene>
<keyword evidence="2" id="KW-0653">Protein transport</keyword>
<dbReference type="SUPFAM" id="SSF47661">
    <property type="entry name" value="t-snare proteins"/>
    <property type="match status" value="1"/>
</dbReference>
<dbReference type="STRING" id="542762.A0A4S4DJS5"/>
<dbReference type="Gene3D" id="1.20.5.110">
    <property type="match status" value="2"/>
</dbReference>
<keyword evidence="6" id="KW-1185">Reference proteome</keyword>
<evidence type="ECO:0000256" key="3">
    <source>
        <dbReference type="SAM" id="MobiDB-lite"/>
    </source>
</evidence>
<dbReference type="Gene3D" id="1.10.110.10">
    <property type="entry name" value="Plant lipid-transfer and hydrophobic proteins"/>
    <property type="match status" value="1"/>
</dbReference>
<dbReference type="PANTHER" id="PTHR19957">
    <property type="entry name" value="SYNTAXIN"/>
    <property type="match status" value="1"/>
</dbReference>
<dbReference type="Proteomes" id="UP000306102">
    <property type="component" value="Unassembled WGS sequence"/>
</dbReference>
<dbReference type="Gene3D" id="1.20.58.70">
    <property type="match status" value="1"/>
</dbReference>
<feature type="domain" description="T-SNARE coiled-coil homology" evidence="4">
    <location>
        <begin position="447"/>
        <end position="509"/>
    </location>
</feature>
<feature type="domain" description="T-SNARE coiled-coil homology" evidence="4">
    <location>
        <begin position="291"/>
        <end position="353"/>
    </location>
</feature>
<feature type="compositionally biased region" description="Basic and acidic residues" evidence="3">
    <location>
        <begin position="173"/>
        <end position="192"/>
    </location>
</feature>
<dbReference type="GO" id="GO:0000149">
    <property type="term" value="F:SNARE binding"/>
    <property type="evidence" value="ECO:0007669"/>
    <property type="project" value="TreeGrafter"/>
</dbReference>
<evidence type="ECO:0000259" key="4">
    <source>
        <dbReference type="PROSITE" id="PS50192"/>
    </source>
</evidence>
<protein>
    <recommendedName>
        <fullName evidence="4">t-SNARE coiled-coil homology domain-containing protein</fullName>
    </recommendedName>
</protein>
<accession>A0A4S4DJS5</accession>
<evidence type="ECO:0000256" key="1">
    <source>
        <dbReference type="ARBA" id="ARBA00009063"/>
    </source>
</evidence>
<name>A0A4S4DJS5_CAMSN</name>
<proteinExistence type="inferred from homology"/>
<dbReference type="Pfam" id="PF14523">
    <property type="entry name" value="Syntaxin_2"/>
    <property type="match status" value="1"/>
</dbReference>
<dbReference type="CDD" id="cd15840">
    <property type="entry name" value="SNARE_Qa"/>
    <property type="match status" value="2"/>
</dbReference>
<dbReference type="CDD" id="cd00010">
    <property type="entry name" value="AAI_LTSS"/>
    <property type="match status" value="1"/>
</dbReference>
<organism evidence="5 6">
    <name type="scientific">Camellia sinensis var. sinensis</name>
    <name type="common">China tea</name>
    <dbReference type="NCBI Taxonomy" id="542762"/>
    <lineage>
        <taxon>Eukaryota</taxon>
        <taxon>Viridiplantae</taxon>
        <taxon>Streptophyta</taxon>
        <taxon>Embryophyta</taxon>
        <taxon>Tracheophyta</taxon>
        <taxon>Spermatophyta</taxon>
        <taxon>Magnoliopsida</taxon>
        <taxon>eudicotyledons</taxon>
        <taxon>Gunneridae</taxon>
        <taxon>Pentapetalae</taxon>
        <taxon>asterids</taxon>
        <taxon>Ericales</taxon>
        <taxon>Theaceae</taxon>
        <taxon>Camellia</taxon>
    </lineage>
</organism>
<evidence type="ECO:0000313" key="5">
    <source>
        <dbReference type="EMBL" id="THG02226.1"/>
    </source>
</evidence>
<dbReference type="InterPro" id="IPR045242">
    <property type="entry name" value="Syntaxin"/>
</dbReference>
<evidence type="ECO:0000313" key="6">
    <source>
        <dbReference type="Proteomes" id="UP000306102"/>
    </source>
</evidence>